<keyword evidence="1" id="KW-0223">Dioxygenase</keyword>
<comment type="caution">
    <text evidence="1">The sequence shown here is derived from an EMBL/GenBank/DDBJ whole genome shotgun (WGS) entry which is preliminary data.</text>
</comment>
<dbReference type="GO" id="GO:0051213">
    <property type="term" value="F:dioxygenase activity"/>
    <property type="evidence" value="ECO:0007669"/>
    <property type="project" value="UniProtKB-KW"/>
</dbReference>
<dbReference type="Proteomes" id="UP000629371">
    <property type="component" value="Unassembled WGS sequence"/>
</dbReference>
<name>A0ABS1MQ86_9ACTN</name>
<dbReference type="RefSeq" id="WP_201802744.1">
    <property type="nucleotide sequence ID" value="NZ_JAERRI010000005.1"/>
</dbReference>
<evidence type="ECO:0000313" key="1">
    <source>
        <dbReference type="EMBL" id="MBL1089904.1"/>
    </source>
</evidence>
<organism evidence="1 2">
    <name type="scientific">Streptomyces siderophoricus</name>
    <dbReference type="NCBI Taxonomy" id="2802281"/>
    <lineage>
        <taxon>Bacteria</taxon>
        <taxon>Bacillati</taxon>
        <taxon>Actinomycetota</taxon>
        <taxon>Actinomycetes</taxon>
        <taxon>Kitasatosporales</taxon>
        <taxon>Streptomycetaceae</taxon>
        <taxon>Streptomyces</taxon>
    </lineage>
</organism>
<keyword evidence="1" id="KW-0560">Oxidoreductase</keyword>
<proteinExistence type="predicted"/>
<reference evidence="1 2" key="1">
    <citation type="submission" date="2021-01" db="EMBL/GenBank/DDBJ databases">
        <title>WGS of actinomycetes isolated from Thailand.</title>
        <authorList>
            <person name="Thawai C."/>
        </authorList>
    </citation>
    <scope>NUCLEOTIDE SEQUENCE [LARGE SCALE GENOMIC DNA]</scope>
    <source>
        <strain evidence="1 2">CH9-7</strain>
    </source>
</reference>
<dbReference type="Pfam" id="PF10014">
    <property type="entry name" value="2OG-Fe_Oxy_2"/>
    <property type="match status" value="1"/>
</dbReference>
<evidence type="ECO:0000313" key="2">
    <source>
        <dbReference type="Proteomes" id="UP000629371"/>
    </source>
</evidence>
<dbReference type="InterPro" id="IPR018724">
    <property type="entry name" value="2OG-Fe_dioxygenase"/>
</dbReference>
<protein>
    <submittedName>
        <fullName evidence="1">2OG-Fe dioxygenase family protein</fullName>
    </submittedName>
</protein>
<keyword evidence="2" id="KW-1185">Reference proteome</keyword>
<sequence>MDETAVTTPVATARASLATAGAHLLPAAATRSLLAADEAAWARFAAHWEELSPDRYAAEQGTCRLRRYGQFALTPATGQLSHLPHLPFVQPDRTNPLYDGVDRHFEPLTDAFTADPVLRAVLALLGRLAGALDPTVTTWNAKVHPFRVVAAADGAGNPTPEGKHQDGVTLVSSLLVHRSNATGGRSTVYAPDGRELLSVTLDEPAALLVSDDRSTLHGVSPIRPLDPARTAHRDVLVTTLIPQIRSARSRAAGPPAGR</sequence>
<dbReference type="Gene3D" id="2.60.120.620">
    <property type="entry name" value="q2cbj1_9rhob like domain"/>
    <property type="match status" value="1"/>
</dbReference>
<accession>A0ABS1MQ86</accession>
<gene>
    <name evidence="1" type="ORF">JK360_10910</name>
</gene>
<dbReference type="EMBL" id="JAERRI010000005">
    <property type="protein sequence ID" value="MBL1089904.1"/>
    <property type="molecule type" value="Genomic_DNA"/>
</dbReference>